<dbReference type="HOGENOM" id="CLU_2740910_0_0_1"/>
<dbReference type="AlphaFoldDB" id="A0A0C3CDU7"/>
<dbReference type="EMBL" id="KN832978">
    <property type="protein sequence ID" value="KIM87897.1"/>
    <property type="molecule type" value="Genomic_DNA"/>
</dbReference>
<reference evidence="2" key="2">
    <citation type="submission" date="2015-01" db="EMBL/GenBank/DDBJ databases">
        <title>Evolutionary Origins and Diversification of the Mycorrhizal Mutualists.</title>
        <authorList>
            <consortium name="DOE Joint Genome Institute"/>
            <consortium name="Mycorrhizal Genomics Consortium"/>
            <person name="Kohler A."/>
            <person name="Kuo A."/>
            <person name="Nagy L.G."/>
            <person name="Floudas D."/>
            <person name="Copeland A."/>
            <person name="Barry K.W."/>
            <person name="Cichocki N."/>
            <person name="Veneault-Fourrey C."/>
            <person name="LaButti K."/>
            <person name="Lindquist E.A."/>
            <person name="Lipzen A."/>
            <person name="Lundell T."/>
            <person name="Morin E."/>
            <person name="Murat C."/>
            <person name="Riley R."/>
            <person name="Ohm R."/>
            <person name="Sun H."/>
            <person name="Tunlid A."/>
            <person name="Henrissat B."/>
            <person name="Grigoriev I.V."/>
            <person name="Hibbett D.S."/>
            <person name="Martin F."/>
        </authorList>
    </citation>
    <scope>NUCLEOTIDE SEQUENCE [LARGE SCALE GENOMIC DNA]</scope>
    <source>
        <strain evidence="2">F 1598</strain>
    </source>
</reference>
<proteinExistence type="predicted"/>
<gene>
    <name evidence="1" type="ORF">PILCRDRAFT_814592</name>
</gene>
<evidence type="ECO:0000313" key="2">
    <source>
        <dbReference type="Proteomes" id="UP000054166"/>
    </source>
</evidence>
<name>A0A0C3CDU7_PILCF</name>
<evidence type="ECO:0000313" key="1">
    <source>
        <dbReference type="EMBL" id="KIM87897.1"/>
    </source>
</evidence>
<dbReference type="InParanoid" id="A0A0C3CDU7"/>
<dbReference type="Proteomes" id="UP000054166">
    <property type="component" value="Unassembled WGS sequence"/>
</dbReference>
<protein>
    <submittedName>
        <fullName evidence="1">Uncharacterized protein</fullName>
    </submittedName>
</protein>
<keyword evidence="2" id="KW-1185">Reference proteome</keyword>
<sequence length="71" mass="8144">MVNLGSYNTRGTSALGLYTPMVSHFSSRIWSRTRVREEFLGTYLMVTYHLFDNINAVGVNLGHRSSHWQPI</sequence>
<reference evidence="1 2" key="1">
    <citation type="submission" date="2014-04" db="EMBL/GenBank/DDBJ databases">
        <authorList>
            <consortium name="DOE Joint Genome Institute"/>
            <person name="Kuo A."/>
            <person name="Tarkka M."/>
            <person name="Buscot F."/>
            <person name="Kohler A."/>
            <person name="Nagy L.G."/>
            <person name="Floudas D."/>
            <person name="Copeland A."/>
            <person name="Barry K.W."/>
            <person name="Cichocki N."/>
            <person name="Veneault-Fourrey C."/>
            <person name="LaButti K."/>
            <person name="Lindquist E.A."/>
            <person name="Lipzen A."/>
            <person name="Lundell T."/>
            <person name="Morin E."/>
            <person name="Murat C."/>
            <person name="Sun H."/>
            <person name="Tunlid A."/>
            <person name="Henrissat B."/>
            <person name="Grigoriev I.V."/>
            <person name="Hibbett D.S."/>
            <person name="Martin F."/>
            <person name="Nordberg H.P."/>
            <person name="Cantor M.N."/>
            <person name="Hua S.X."/>
        </authorList>
    </citation>
    <scope>NUCLEOTIDE SEQUENCE [LARGE SCALE GENOMIC DNA]</scope>
    <source>
        <strain evidence="1 2">F 1598</strain>
    </source>
</reference>
<organism evidence="1 2">
    <name type="scientific">Piloderma croceum (strain F 1598)</name>
    <dbReference type="NCBI Taxonomy" id="765440"/>
    <lineage>
        <taxon>Eukaryota</taxon>
        <taxon>Fungi</taxon>
        <taxon>Dikarya</taxon>
        <taxon>Basidiomycota</taxon>
        <taxon>Agaricomycotina</taxon>
        <taxon>Agaricomycetes</taxon>
        <taxon>Agaricomycetidae</taxon>
        <taxon>Atheliales</taxon>
        <taxon>Atheliaceae</taxon>
        <taxon>Piloderma</taxon>
    </lineage>
</organism>
<accession>A0A0C3CDU7</accession>